<dbReference type="RefSeq" id="WP_041063916.1">
    <property type="nucleotide sequence ID" value="NZ_JXAL01000021.1"/>
</dbReference>
<sequence length="539" mass="61329">MRKKFSVSICVILSFLMMTSQVWAAPDSSNYPNEPERFSSNRVDKVDKVPEPGQEMRGTYIVSWRQMTSREKIDQFIQEAADANFNTVFVQVRQRGDALYHSSFVSRSELLEGQPDDFDPLAYAIQKGHERGLEVHAWLNAMIAWGSSTEMPKDPNHIFYKEEWLLKDSTGKVAYPDPKTDPKNSVVEGPYFLEPGNLEVQDYLYNVYMEVVEKYDVDGIHFDFIRYPARMGPNTAGVGYGEEAVSRFRQETGLEPKQYSKSWDQWRADQITSIVSRIYKGTKERKADVEVSASVLAAWDLGLGRVFQDWRKWMETGILDFVMPMSYSPSNATVWKDTTDALQVAPPGKVVVGLGAWYFKNNPEGLAQQINILRNEKVRGFVLFAQDTESMAPTVNDYMQQLKQLVMTKQVKVPALPNSQFNVEEKYSMRDPLTVRVGEIDQTTRSFSHRFFVRNGKTSLLVKNEGLGKLTITVTPTLYPGHTFTLDVKGTRDTEVDISRYVNPSDYTSLANHTFLLTVAAEGPPGGKAEIFVEDYYLQ</sequence>
<proteinExistence type="predicted"/>
<protein>
    <recommendedName>
        <fullName evidence="3">Glycosyl hydrolase-like 10 domain-containing protein</fullName>
    </recommendedName>
</protein>
<dbReference type="PANTHER" id="PTHR43405:SF1">
    <property type="entry name" value="GLYCOSYL HYDROLASE DIGH"/>
    <property type="match status" value="1"/>
</dbReference>
<reference evidence="4 5" key="1">
    <citation type="submission" date="2014-12" db="EMBL/GenBank/DDBJ databases">
        <title>Draft genome sequence of Cohnella kolymensis strain B-2846.</title>
        <authorList>
            <person name="Karlyshev A.V."/>
            <person name="Kudryashova E.B."/>
        </authorList>
    </citation>
    <scope>NUCLEOTIDE SEQUENCE [LARGE SCALE GENOMIC DNA]</scope>
    <source>
        <strain evidence="4 5">VKM B-2846</strain>
    </source>
</reference>
<evidence type="ECO:0000256" key="1">
    <source>
        <dbReference type="ARBA" id="ARBA00022729"/>
    </source>
</evidence>
<keyword evidence="1 2" id="KW-0732">Signal</keyword>
<name>A0ABR5A323_9BACL</name>
<dbReference type="Proteomes" id="UP000054526">
    <property type="component" value="Unassembled WGS sequence"/>
</dbReference>
<feature type="domain" description="Glycosyl hydrolase-like 10" evidence="3">
    <location>
        <begin position="55"/>
        <end position="333"/>
    </location>
</feature>
<dbReference type="InterPro" id="IPR052177">
    <property type="entry name" value="Divisome_Glycosyl_Hydrolase"/>
</dbReference>
<evidence type="ECO:0000313" key="4">
    <source>
        <dbReference type="EMBL" id="KIL35456.1"/>
    </source>
</evidence>
<dbReference type="EMBL" id="JXAL01000021">
    <property type="protein sequence ID" value="KIL35456.1"/>
    <property type="molecule type" value="Genomic_DNA"/>
</dbReference>
<evidence type="ECO:0000256" key="2">
    <source>
        <dbReference type="SAM" id="SignalP"/>
    </source>
</evidence>
<feature type="chain" id="PRO_5046147598" description="Glycosyl hydrolase-like 10 domain-containing protein" evidence="2">
    <location>
        <begin position="25"/>
        <end position="539"/>
    </location>
</feature>
<feature type="signal peptide" evidence="2">
    <location>
        <begin position="1"/>
        <end position="24"/>
    </location>
</feature>
<dbReference type="PANTHER" id="PTHR43405">
    <property type="entry name" value="GLYCOSYL HYDROLASE DIGH"/>
    <property type="match status" value="1"/>
</dbReference>
<accession>A0ABR5A323</accession>
<dbReference type="Gene3D" id="3.20.20.80">
    <property type="entry name" value="Glycosidases"/>
    <property type="match status" value="1"/>
</dbReference>
<dbReference type="SUPFAM" id="SSF51445">
    <property type="entry name" value="(Trans)glycosidases"/>
    <property type="match status" value="1"/>
</dbReference>
<dbReference type="InterPro" id="IPR017853">
    <property type="entry name" value="GH"/>
</dbReference>
<comment type="caution">
    <text evidence="4">The sequence shown here is derived from an EMBL/GenBank/DDBJ whole genome shotgun (WGS) entry which is preliminary data.</text>
</comment>
<organism evidence="4 5">
    <name type="scientific">Cohnella kolymensis</name>
    <dbReference type="NCBI Taxonomy" id="1590652"/>
    <lineage>
        <taxon>Bacteria</taxon>
        <taxon>Bacillati</taxon>
        <taxon>Bacillota</taxon>
        <taxon>Bacilli</taxon>
        <taxon>Bacillales</taxon>
        <taxon>Paenibacillaceae</taxon>
        <taxon>Cohnella</taxon>
    </lineage>
</organism>
<keyword evidence="5" id="KW-1185">Reference proteome</keyword>
<dbReference type="InterPro" id="IPR003790">
    <property type="entry name" value="GHL10"/>
</dbReference>
<dbReference type="Pfam" id="PF02638">
    <property type="entry name" value="GHL10"/>
    <property type="match status" value="1"/>
</dbReference>
<evidence type="ECO:0000313" key="5">
    <source>
        <dbReference type="Proteomes" id="UP000054526"/>
    </source>
</evidence>
<gene>
    <name evidence="4" type="ORF">SD71_13075</name>
</gene>
<evidence type="ECO:0000259" key="3">
    <source>
        <dbReference type="Pfam" id="PF02638"/>
    </source>
</evidence>